<proteinExistence type="predicted"/>
<accession>A0A2N3R8U1</accession>
<sequence length="34" mass="3870">MDQMREQAEHFGAQIEYDDVVSVDLSGDIKQITT</sequence>
<reference evidence="1 2" key="1">
    <citation type="submission" date="2017-10" db="EMBL/GenBank/DDBJ databases">
        <title>Bifidobacterium genomics.</title>
        <authorList>
            <person name="Lugli G.A."/>
            <person name="Milani C."/>
            <person name="Mancabelli L."/>
        </authorList>
    </citation>
    <scope>NUCLEOTIDE SEQUENCE [LARGE SCALE GENOMIC DNA]</scope>
    <source>
        <strain evidence="1 2">1460B</strain>
    </source>
</reference>
<organism evidence="1 2">
    <name type="scientific">Bifidobacterium asteroides</name>
    <dbReference type="NCBI Taxonomy" id="1684"/>
    <lineage>
        <taxon>Bacteria</taxon>
        <taxon>Bacillati</taxon>
        <taxon>Actinomycetota</taxon>
        <taxon>Actinomycetes</taxon>
        <taxon>Bifidobacteriales</taxon>
        <taxon>Bifidobacteriaceae</taxon>
        <taxon>Bifidobacterium</taxon>
    </lineage>
</organism>
<dbReference type="Gene3D" id="3.50.50.60">
    <property type="entry name" value="FAD/NAD(P)-binding domain"/>
    <property type="match status" value="1"/>
</dbReference>
<name>A0A2N3R8U1_9BIFI</name>
<feature type="non-terminal residue" evidence="1">
    <location>
        <position position="34"/>
    </location>
</feature>
<protein>
    <submittedName>
        <fullName evidence="1">Uncharacterized protein</fullName>
    </submittedName>
</protein>
<dbReference type="EMBL" id="PCHJ01000019">
    <property type="protein sequence ID" value="PKV08191.1"/>
    <property type="molecule type" value="Genomic_DNA"/>
</dbReference>
<gene>
    <name evidence="1" type="ORF">CQR44_1624</name>
</gene>
<dbReference type="AlphaFoldDB" id="A0A2N3R8U1"/>
<comment type="caution">
    <text evidence="1">The sequence shown here is derived from an EMBL/GenBank/DDBJ whole genome shotgun (WGS) entry which is preliminary data.</text>
</comment>
<dbReference type="Proteomes" id="UP000233731">
    <property type="component" value="Unassembled WGS sequence"/>
</dbReference>
<evidence type="ECO:0000313" key="1">
    <source>
        <dbReference type="EMBL" id="PKV08191.1"/>
    </source>
</evidence>
<dbReference type="InterPro" id="IPR036188">
    <property type="entry name" value="FAD/NAD-bd_sf"/>
</dbReference>
<evidence type="ECO:0000313" key="2">
    <source>
        <dbReference type="Proteomes" id="UP000233731"/>
    </source>
</evidence>